<name>Q11MW8_CHESB</name>
<organism evidence="2">
    <name type="scientific">Chelativorans sp. (strain BNC1)</name>
    <dbReference type="NCBI Taxonomy" id="266779"/>
    <lineage>
        <taxon>Bacteria</taxon>
        <taxon>Pseudomonadati</taxon>
        <taxon>Pseudomonadota</taxon>
        <taxon>Alphaproteobacteria</taxon>
        <taxon>Hyphomicrobiales</taxon>
        <taxon>Phyllobacteriaceae</taxon>
        <taxon>Chelativorans</taxon>
    </lineage>
</organism>
<dbReference type="PANTHER" id="PTHR42831">
    <property type="entry name" value="FE-S PROTEIN MATURATION AUXILIARY FACTOR YITW"/>
    <property type="match status" value="1"/>
</dbReference>
<reference evidence="2" key="1">
    <citation type="submission" date="2006-06" db="EMBL/GenBank/DDBJ databases">
        <title>Complete sequence of Plasmid 1 of Chelativorans sp. BNC1.</title>
        <authorList>
            <consortium name="US DOE Joint Genome Institute"/>
            <person name="Copeland A."/>
            <person name="Lucas S."/>
            <person name="Lapidus A."/>
            <person name="Barry K."/>
            <person name="Detter J.C."/>
            <person name="Glavina del Rio T."/>
            <person name="Hammon N."/>
            <person name="Israni S."/>
            <person name="Dalin E."/>
            <person name="Tice H."/>
            <person name="Pitluck S."/>
            <person name="Chertkov O."/>
            <person name="Brettin T."/>
            <person name="Bruce D."/>
            <person name="Han C."/>
            <person name="Tapia R."/>
            <person name="Gilna P."/>
            <person name="Schmutz J."/>
            <person name="Larimer F."/>
            <person name="Land M."/>
            <person name="Hauser L."/>
            <person name="Kyrpides N."/>
            <person name="Mikhailova N."/>
            <person name="Richardson P."/>
        </authorList>
    </citation>
    <scope>NUCLEOTIDE SEQUENCE</scope>
    <source>
        <strain evidence="2">BNC1</strain>
        <plasmid evidence="2">1</plasmid>
    </source>
</reference>
<dbReference type="Pfam" id="PF01883">
    <property type="entry name" value="FeS_assembly_P"/>
    <property type="match status" value="1"/>
</dbReference>
<dbReference type="InterPro" id="IPR002744">
    <property type="entry name" value="MIP18-like"/>
</dbReference>
<sequence>MSDKPGEGLAESVRQSLRMVIDPELGENVVDLGLIYKVAVVEAGVVHVEMTTTTAGCPAAAYLRDAVESAAWIVEGIQRVEVGLTYDPPWTPEMMNADARAHLGFARKAAGR</sequence>
<dbReference type="InterPro" id="IPR052339">
    <property type="entry name" value="Fe-S_Maturation_MIP18"/>
</dbReference>
<proteinExistence type="predicted"/>
<gene>
    <name evidence="2" type="ordered locus">Meso_4281</name>
</gene>
<dbReference type="KEGG" id="mes:Meso_4281"/>
<evidence type="ECO:0000313" key="2">
    <source>
        <dbReference type="EMBL" id="ABG61251.1"/>
    </source>
</evidence>
<evidence type="ECO:0000259" key="1">
    <source>
        <dbReference type="Pfam" id="PF01883"/>
    </source>
</evidence>
<dbReference type="InterPro" id="IPR034904">
    <property type="entry name" value="FSCA_dom_sf"/>
</dbReference>
<protein>
    <recommendedName>
        <fullName evidence="1">MIP18 family-like domain-containing protein</fullName>
    </recommendedName>
</protein>
<dbReference type="AlphaFoldDB" id="Q11MW8"/>
<dbReference type="PANTHER" id="PTHR42831:SF1">
    <property type="entry name" value="FE-S PROTEIN MATURATION AUXILIARY FACTOR YITW"/>
    <property type="match status" value="1"/>
</dbReference>
<dbReference type="SUPFAM" id="SSF117916">
    <property type="entry name" value="Fe-S cluster assembly (FSCA) domain-like"/>
    <property type="match status" value="1"/>
</dbReference>
<keyword evidence="2" id="KW-0614">Plasmid</keyword>
<dbReference type="EMBL" id="CP000389">
    <property type="protein sequence ID" value="ABG61251.1"/>
    <property type="molecule type" value="Genomic_DNA"/>
</dbReference>
<accession>Q11MW8</accession>
<feature type="domain" description="MIP18 family-like" evidence="1">
    <location>
        <begin position="11"/>
        <end position="82"/>
    </location>
</feature>
<geneLocation type="plasmid" evidence="2">
    <name>1</name>
</geneLocation>
<dbReference type="OrthoDB" id="9805360at2"/>
<dbReference type="HOGENOM" id="CLU_091588_2_2_5"/>
<dbReference type="Gene3D" id="3.30.300.130">
    <property type="entry name" value="Fe-S cluster assembly (FSCA)"/>
    <property type="match status" value="1"/>
</dbReference>